<dbReference type="GO" id="GO:0004420">
    <property type="term" value="F:hydroxymethylglutaryl-CoA reductase (NADPH) activity"/>
    <property type="evidence" value="ECO:0007669"/>
    <property type="project" value="UniProtKB-EC"/>
</dbReference>
<dbReference type="PANTHER" id="PTHR10572:SF24">
    <property type="entry name" value="3-HYDROXY-3-METHYLGLUTARYL-COENZYME A REDUCTASE"/>
    <property type="match status" value="1"/>
</dbReference>
<dbReference type="EMBL" id="ML975265">
    <property type="protein sequence ID" value="KAF1837121.1"/>
    <property type="molecule type" value="Genomic_DNA"/>
</dbReference>
<dbReference type="PANTHER" id="PTHR10572">
    <property type="entry name" value="3-HYDROXY-3-METHYLGLUTARYL-COENZYME A REDUCTASE"/>
    <property type="match status" value="1"/>
</dbReference>
<dbReference type="InterPro" id="IPR023074">
    <property type="entry name" value="HMG_CoA_Rdtase_cat_sf"/>
</dbReference>
<gene>
    <name evidence="12" type="ORF">BDW02DRAFT_566367</name>
</gene>
<dbReference type="InterPro" id="IPR025583">
    <property type="entry name" value="HMG-CoA_N_dom"/>
</dbReference>
<dbReference type="FunFam" id="3.90.770.10:FF:000001">
    <property type="entry name" value="3-hydroxy-3-methylglutaryl coenzyme A reductase"/>
    <property type="match status" value="1"/>
</dbReference>
<feature type="transmembrane region" description="Helical" evidence="9">
    <location>
        <begin position="296"/>
        <end position="316"/>
    </location>
</feature>
<dbReference type="CDD" id="cd00643">
    <property type="entry name" value="HMG-CoA_reductase_classI"/>
    <property type="match status" value="1"/>
</dbReference>
<keyword evidence="4 9" id="KW-0256">Endoplasmic reticulum</keyword>
<keyword evidence="3 9" id="KW-0812">Transmembrane</keyword>
<evidence type="ECO:0000256" key="2">
    <source>
        <dbReference type="ARBA" id="ARBA00007661"/>
    </source>
</evidence>
<proteinExistence type="inferred from homology"/>
<accession>A0A6A5KP38</accession>
<dbReference type="Gene3D" id="3.90.770.10">
    <property type="entry name" value="3-hydroxy-3-methylglutaryl-coenzyme A Reductase, Chain A, domain 2"/>
    <property type="match status" value="1"/>
</dbReference>
<dbReference type="PROSITE" id="PS00066">
    <property type="entry name" value="HMG_COA_REDUCTASE_1"/>
    <property type="match status" value="1"/>
</dbReference>
<dbReference type="PRINTS" id="PR00071">
    <property type="entry name" value="HMGCOARDTASE"/>
</dbReference>
<evidence type="ECO:0000256" key="5">
    <source>
        <dbReference type="ARBA" id="ARBA00022857"/>
    </source>
</evidence>
<reference evidence="12" key="1">
    <citation type="submission" date="2020-01" db="EMBL/GenBank/DDBJ databases">
        <authorList>
            <consortium name="DOE Joint Genome Institute"/>
            <person name="Haridas S."/>
            <person name="Albert R."/>
            <person name="Binder M."/>
            <person name="Bloem J."/>
            <person name="Labutti K."/>
            <person name="Salamov A."/>
            <person name="Andreopoulos B."/>
            <person name="Baker S.E."/>
            <person name="Barry K."/>
            <person name="Bills G."/>
            <person name="Bluhm B.H."/>
            <person name="Cannon C."/>
            <person name="Castanera R."/>
            <person name="Culley D.E."/>
            <person name="Daum C."/>
            <person name="Ezra D."/>
            <person name="Gonzalez J.B."/>
            <person name="Henrissat B."/>
            <person name="Kuo A."/>
            <person name="Liang C."/>
            <person name="Lipzen A."/>
            <person name="Lutzoni F."/>
            <person name="Magnuson J."/>
            <person name="Mondo S."/>
            <person name="Nolan M."/>
            <person name="Ohm R."/>
            <person name="Pangilinan J."/>
            <person name="Park H.-J."/>
            <person name="Ramirez L."/>
            <person name="Alfaro M."/>
            <person name="Sun H."/>
            <person name="Tritt A."/>
            <person name="Yoshinaga Y."/>
            <person name="Zwiers L.-H."/>
            <person name="Turgeon B.G."/>
            <person name="Goodwin S.B."/>
            <person name="Spatafora J.W."/>
            <person name="Crous P.W."/>
            <person name="Grigoriev I.V."/>
        </authorList>
    </citation>
    <scope>NUCLEOTIDE SEQUENCE</scope>
    <source>
        <strain evidence="12">P77</strain>
    </source>
</reference>
<name>A0A6A5KP38_9PLEO</name>
<feature type="transmembrane region" description="Helical" evidence="9">
    <location>
        <begin position="270"/>
        <end position="290"/>
    </location>
</feature>
<evidence type="ECO:0000313" key="12">
    <source>
        <dbReference type="EMBL" id="KAF1837121.1"/>
    </source>
</evidence>
<dbReference type="EC" id="1.1.1.34" evidence="9"/>
<dbReference type="Proteomes" id="UP000800040">
    <property type="component" value="Unassembled WGS sequence"/>
</dbReference>
<dbReference type="OrthoDB" id="310654at2759"/>
<evidence type="ECO:0000256" key="1">
    <source>
        <dbReference type="ARBA" id="ARBA00004477"/>
    </source>
</evidence>
<feature type="domain" description="SSD" evidence="11">
    <location>
        <begin position="241"/>
        <end position="413"/>
    </location>
</feature>
<feature type="transmembrane region" description="Helical" evidence="9">
    <location>
        <begin position="391"/>
        <end position="413"/>
    </location>
</feature>
<dbReference type="NCBIfam" id="TIGR00533">
    <property type="entry name" value="HMG_CoA_R_NADP"/>
    <property type="match status" value="1"/>
</dbReference>
<keyword evidence="7 9" id="KW-0560">Oxidoreductase</keyword>
<dbReference type="InterPro" id="IPR009023">
    <property type="entry name" value="HMG_CoA_Rdtase_NAD(P)-bd_sf"/>
</dbReference>
<dbReference type="InterPro" id="IPR004554">
    <property type="entry name" value="HMG_CoA_Rdtase_eu_arc"/>
</dbReference>
<evidence type="ECO:0000256" key="3">
    <source>
        <dbReference type="ARBA" id="ARBA00022692"/>
    </source>
</evidence>
<feature type="region of interest" description="Disordered" evidence="10">
    <location>
        <begin position="1127"/>
        <end position="1176"/>
    </location>
</feature>
<dbReference type="SUPFAM" id="SSF56542">
    <property type="entry name" value="Substrate-binding domain of HMG-CoA reductase"/>
    <property type="match status" value="1"/>
</dbReference>
<organism evidence="12 13">
    <name type="scientific">Decorospora gaudefroyi</name>
    <dbReference type="NCBI Taxonomy" id="184978"/>
    <lineage>
        <taxon>Eukaryota</taxon>
        <taxon>Fungi</taxon>
        <taxon>Dikarya</taxon>
        <taxon>Ascomycota</taxon>
        <taxon>Pezizomycotina</taxon>
        <taxon>Dothideomycetes</taxon>
        <taxon>Pleosporomycetidae</taxon>
        <taxon>Pleosporales</taxon>
        <taxon>Pleosporineae</taxon>
        <taxon>Pleosporaceae</taxon>
        <taxon>Decorospora</taxon>
    </lineage>
</organism>
<dbReference type="FunFam" id="3.30.70.420:FF:000001">
    <property type="entry name" value="3-hydroxy-3-methylglutaryl coenzyme A reductase"/>
    <property type="match status" value="1"/>
</dbReference>
<dbReference type="InterPro" id="IPR000731">
    <property type="entry name" value="SSD"/>
</dbReference>
<dbReference type="UniPathway" id="UPA00058">
    <property type="reaction ID" value="UER00103"/>
</dbReference>
<dbReference type="GO" id="GO:0006696">
    <property type="term" value="P:ergosterol biosynthetic process"/>
    <property type="evidence" value="ECO:0007669"/>
    <property type="project" value="TreeGrafter"/>
</dbReference>
<keyword evidence="13" id="KW-1185">Reference proteome</keyword>
<dbReference type="Pfam" id="PF13323">
    <property type="entry name" value="HPIH"/>
    <property type="match status" value="1"/>
</dbReference>
<dbReference type="Pfam" id="PF12349">
    <property type="entry name" value="Sterol-sensing"/>
    <property type="match status" value="1"/>
</dbReference>
<feature type="transmembrane region" description="Helical" evidence="9">
    <location>
        <begin position="476"/>
        <end position="497"/>
    </location>
</feature>
<comment type="pathway">
    <text evidence="9">Metabolic intermediate biosynthesis; (R)-mevalonate biosynthesis; (R)-mevalonate from acetyl-CoA: step 3/3.</text>
</comment>
<protein>
    <recommendedName>
        <fullName evidence="9">3-hydroxy-3-methylglutaryl coenzyme A reductase</fullName>
        <shortName evidence="9">HMG-CoA reductase</shortName>
        <ecNumber evidence="9">1.1.1.34</ecNumber>
    </recommendedName>
</protein>
<feature type="transmembrane region" description="Helical" evidence="9">
    <location>
        <begin position="366"/>
        <end position="385"/>
    </location>
</feature>
<dbReference type="GO" id="GO:0005789">
    <property type="term" value="C:endoplasmic reticulum membrane"/>
    <property type="evidence" value="ECO:0007669"/>
    <property type="project" value="UniProtKB-SubCell"/>
</dbReference>
<dbReference type="Gene3D" id="3.30.70.420">
    <property type="entry name" value="Hydroxymethylglutaryl-CoA reductase, class I/II, NAD/NADP-binding domain"/>
    <property type="match status" value="1"/>
</dbReference>
<dbReference type="PROSITE" id="PS50156">
    <property type="entry name" value="SSD"/>
    <property type="match status" value="1"/>
</dbReference>
<comment type="subcellular location">
    <subcellularLocation>
        <location evidence="1 9">Endoplasmic reticulum membrane</location>
        <topology evidence="1 9">Multi-pass membrane protein</topology>
    </subcellularLocation>
</comment>
<dbReference type="InterPro" id="IPR053958">
    <property type="entry name" value="HMGCR/SNAP/NPC1-like_SSD"/>
</dbReference>
<dbReference type="InterPro" id="IPR023076">
    <property type="entry name" value="HMG_CoA_Rdtase_CS"/>
</dbReference>
<comment type="catalytic activity">
    <reaction evidence="9">
        <text>(R)-mevalonate + 2 NADP(+) + CoA = (3S)-3-hydroxy-3-methylglutaryl-CoA + 2 NADPH + 2 H(+)</text>
        <dbReference type="Rhea" id="RHEA:15989"/>
        <dbReference type="ChEBI" id="CHEBI:15378"/>
        <dbReference type="ChEBI" id="CHEBI:36464"/>
        <dbReference type="ChEBI" id="CHEBI:43074"/>
        <dbReference type="ChEBI" id="CHEBI:57287"/>
        <dbReference type="ChEBI" id="CHEBI:57783"/>
        <dbReference type="ChEBI" id="CHEBI:58349"/>
        <dbReference type="EC" id="1.1.1.34"/>
    </reaction>
</comment>
<keyword evidence="8 9" id="KW-0472">Membrane</keyword>
<feature type="region of interest" description="Disordered" evidence="10">
    <location>
        <begin position="620"/>
        <end position="665"/>
    </location>
</feature>
<evidence type="ECO:0000256" key="7">
    <source>
        <dbReference type="ARBA" id="ARBA00023002"/>
    </source>
</evidence>
<evidence type="ECO:0000313" key="13">
    <source>
        <dbReference type="Proteomes" id="UP000800040"/>
    </source>
</evidence>
<dbReference type="SUPFAM" id="SSF55035">
    <property type="entry name" value="NAD-binding domain of HMG-CoA reductase"/>
    <property type="match status" value="1"/>
</dbReference>
<dbReference type="InterPro" id="IPR009029">
    <property type="entry name" value="HMG_CoA_Rdtase_sub-bd_dom_sf"/>
</dbReference>
<dbReference type="Pfam" id="PF00368">
    <property type="entry name" value="HMG-CoA_red"/>
    <property type="match status" value="1"/>
</dbReference>
<dbReference type="PROSITE" id="PS00318">
    <property type="entry name" value="HMG_COA_REDUCTASE_2"/>
    <property type="match status" value="1"/>
</dbReference>
<dbReference type="PROSITE" id="PS01192">
    <property type="entry name" value="HMG_COA_REDUCTASE_3"/>
    <property type="match status" value="1"/>
</dbReference>
<evidence type="ECO:0000259" key="11">
    <source>
        <dbReference type="PROSITE" id="PS50156"/>
    </source>
</evidence>
<dbReference type="FunFam" id="1.10.3270.10:FF:000001">
    <property type="entry name" value="3-hydroxy-3-methylglutaryl coenzyme A reductase"/>
    <property type="match status" value="1"/>
</dbReference>
<keyword evidence="5 9" id="KW-0521">NADP</keyword>
<dbReference type="InterPro" id="IPR023282">
    <property type="entry name" value="HMG_CoA_Rdtase_N"/>
</dbReference>
<evidence type="ECO:0000256" key="6">
    <source>
        <dbReference type="ARBA" id="ARBA00022989"/>
    </source>
</evidence>
<dbReference type="GO" id="GO:0008299">
    <property type="term" value="P:isoprenoid biosynthetic process"/>
    <property type="evidence" value="ECO:0007669"/>
    <property type="project" value="InterPro"/>
</dbReference>
<evidence type="ECO:0000256" key="8">
    <source>
        <dbReference type="ARBA" id="ARBA00023136"/>
    </source>
</evidence>
<dbReference type="PROSITE" id="PS50065">
    <property type="entry name" value="HMG_COA_REDUCTASE_4"/>
    <property type="match status" value="1"/>
</dbReference>
<evidence type="ECO:0000256" key="9">
    <source>
        <dbReference type="RuleBase" id="RU361219"/>
    </source>
</evidence>
<feature type="compositionally biased region" description="Low complexity" evidence="10">
    <location>
        <begin position="1150"/>
        <end position="1169"/>
    </location>
</feature>
<evidence type="ECO:0000256" key="10">
    <source>
        <dbReference type="SAM" id="MobiDB-lite"/>
    </source>
</evidence>
<feature type="transmembrane region" description="Helical" evidence="9">
    <location>
        <begin position="242"/>
        <end position="263"/>
    </location>
</feature>
<evidence type="ECO:0000256" key="4">
    <source>
        <dbReference type="ARBA" id="ARBA00022824"/>
    </source>
</evidence>
<dbReference type="InterPro" id="IPR002202">
    <property type="entry name" value="HMG_CoA_Rdtase"/>
</dbReference>
<dbReference type="GO" id="GO:0005778">
    <property type="term" value="C:peroxisomal membrane"/>
    <property type="evidence" value="ECO:0007669"/>
    <property type="project" value="TreeGrafter"/>
</dbReference>
<keyword evidence="6 9" id="KW-1133">Transmembrane helix</keyword>
<dbReference type="AlphaFoldDB" id="A0A6A5KP38"/>
<dbReference type="GO" id="GO:0015936">
    <property type="term" value="P:coenzyme A metabolic process"/>
    <property type="evidence" value="ECO:0007669"/>
    <property type="project" value="InterPro"/>
</dbReference>
<sequence length="1176" mass="126063">MLGYLTSRWQSTGEANKTSPTWFDRHVSPLLLSVAKKACTHPIHTIVTIAFLASYSYLGVLDKGLLESGIEEASGRVDFQTLLAGSKTLRVGEETSWQWEAQENGDGIDKDKDNELVLVTLVFPESSTMHSAPSQHAVPRNVSAELLPSSSSSFSTLSHDTSLAFSIAHAEAASFLEAMQELSAPVDAAESHASHKEGTREEKKWLMRASKNGNASTGVRNWIIESWTSFVDLLKNADTGDIVIMALGYLAMHLTFVSLFLAMRRLGSNFWLATAVLLQSAFAFLFGLAVTTYLGVSINLILLSEGLPFLVVIIGFEKPIVLTKAVLSASLDGRRAAEEKRGEPLTIQSAVQTAIKRTGFEIVRDYFFEILILVAGAMSGIQGGLRQFCFLGAWIIFFDALMLLTFYTAILTIKLEINRIKRHVALRRALEDDGVDGKVAENVARNNDWPNARDVQSINHTTTVFGKKITVPKFKLLMVAGFVLVNVLNLVTLRFGLTPGKASHVSGVGATPPLDPFKVAGSGLDHIYEQAKATATSTLVTVLVPIKYELEFPSIHYAEPSLGENDSAFGANISTHIVDGVLKSLEDPFLSKWIVLALVMSVVLNGYLFNAARWTIKEPHQPLEPPSPSEVQDGAPTAPPTPRVPSMHMPTPPRTPGPEEQAGRGAVEPLTQIAPVQQQYLQPEVPSGPSDEQQRQPNRPLEILEQMVKDKQAPKMTDEELIYMSLKGKIPGYALEKTLGDKTRAVKIRRGLISRTHATRETSTLLERSLLPYKDYNYDLVHGACCENVVGYLPLPLGVAGPILVDGQNYFLPMATTEGVLVASTSRGAKAINEGGGAVTVVTGDGMTRGPCIGFESLARAGAAKLWLDSEEGQRTMKDAFNSTSRFARLQSMKSAIAGTNIYVRFRATTGDAMGMNMISKGVEHALTVMASDCGFEDMRVVTVSGNYCTDKKSAAINWIDGRGKGVVAEAMIPGSIVKSVLKCEVEDLVQMNISKNFIGSAMAGAMGGFNAHAANIVAAIFLATGQDPAQVVESANCITIMHNVNGNLQISVSMPSIEVGTIGGGTILEPQSAMLDLLGVRGPHPTAGDNARQLARVIAAGVLAGELSLNSALCAGHLVKAHMAHNRSNVPSRAPTPAPMTPVTGAQTPVSGAAVAALGPLSSSSSSANGPVPRR</sequence>
<dbReference type="Gene3D" id="1.10.3270.10">
    <property type="entry name" value="HMGR, N-terminal domain"/>
    <property type="match status" value="1"/>
</dbReference>
<comment type="similarity">
    <text evidence="2 9">Belongs to the HMG-CoA reductase family.</text>
</comment>